<feature type="region of interest" description="Disordered" evidence="1">
    <location>
        <begin position="56"/>
        <end position="174"/>
    </location>
</feature>
<evidence type="ECO:0000313" key="2">
    <source>
        <dbReference type="EMBL" id="CAG6532494.1"/>
    </source>
</evidence>
<sequence>MVRDQGAGGHRVRSAHLHDPAALRAEGACRRRSWQVLPNAKGEQVRRVRREGFLHPEERGAARLPETLSTGHEGAHLARRAAAVRALPPPEHHERRKHAPQAGLALHGPVLQQRQPEGDPRRIDGRTTQGGPGSGLLRRPDSAGAARESSAQNATAAGRRARGAADAGGAGTLC</sequence>
<dbReference type="AlphaFoldDB" id="A0A8D8ML54"/>
<evidence type="ECO:0000256" key="1">
    <source>
        <dbReference type="SAM" id="MobiDB-lite"/>
    </source>
</evidence>
<accession>A0A8D8ML54</accession>
<name>A0A8D8ML54_CULPI</name>
<proteinExistence type="predicted"/>
<reference evidence="2" key="1">
    <citation type="submission" date="2021-05" db="EMBL/GenBank/DDBJ databases">
        <authorList>
            <person name="Alioto T."/>
            <person name="Alioto T."/>
            <person name="Gomez Garrido J."/>
        </authorList>
    </citation>
    <scope>NUCLEOTIDE SEQUENCE</scope>
</reference>
<organism evidence="2">
    <name type="scientific">Culex pipiens</name>
    <name type="common">House mosquito</name>
    <dbReference type="NCBI Taxonomy" id="7175"/>
    <lineage>
        <taxon>Eukaryota</taxon>
        <taxon>Metazoa</taxon>
        <taxon>Ecdysozoa</taxon>
        <taxon>Arthropoda</taxon>
        <taxon>Hexapoda</taxon>
        <taxon>Insecta</taxon>
        <taxon>Pterygota</taxon>
        <taxon>Neoptera</taxon>
        <taxon>Endopterygota</taxon>
        <taxon>Diptera</taxon>
        <taxon>Nematocera</taxon>
        <taxon>Culicoidea</taxon>
        <taxon>Culicidae</taxon>
        <taxon>Culicinae</taxon>
        <taxon>Culicini</taxon>
        <taxon>Culex</taxon>
        <taxon>Culex</taxon>
    </lineage>
</organism>
<feature type="compositionally biased region" description="Basic and acidic residues" evidence="1">
    <location>
        <begin position="116"/>
        <end position="125"/>
    </location>
</feature>
<protein>
    <submittedName>
        <fullName evidence="2">(northern house mosquito) hypothetical protein</fullName>
    </submittedName>
</protein>
<dbReference type="EMBL" id="HBUE01313263">
    <property type="protein sequence ID" value="CAG6584366.1"/>
    <property type="molecule type" value="Transcribed_RNA"/>
</dbReference>
<dbReference type="EMBL" id="HBUE01206960">
    <property type="protein sequence ID" value="CAG6532494.1"/>
    <property type="molecule type" value="Transcribed_RNA"/>
</dbReference>